<sequence length="144" mass="16500">MKEVVCDQDKIFGNRDTLVAALITTYGCIDIVFSPYGPYWKLNVGAMHKDPDLWGNPLEFRPERFLNDPNLFDYRGNNLHYLPFGSGRRICTGIPLAEKMLMHVVASLMHCFKWEFPPGQALDFFDKFGIVVKKKESIGCYTNS</sequence>
<dbReference type="Proteomes" id="UP000187406">
    <property type="component" value="Unassembled WGS sequence"/>
</dbReference>
<dbReference type="PROSITE" id="PS51257">
    <property type="entry name" value="PROKAR_LIPOPROTEIN"/>
    <property type="match status" value="1"/>
</dbReference>
<comment type="cofactor">
    <cofactor evidence="1">
        <name>heme</name>
        <dbReference type="ChEBI" id="CHEBI:30413"/>
    </cofactor>
</comment>
<evidence type="ECO:0000313" key="2">
    <source>
        <dbReference type="EMBL" id="GAV92252.1"/>
    </source>
</evidence>
<name>A0A1Q3DIJ5_CEPFO</name>
<dbReference type="PANTHER" id="PTHR47951">
    <property type="entry name" value="OS08G0547900 PROTEIN"/>
    <property type="match status" value="1"/>
</dbReference>
<dbReference type="STRING" id="3775.A0A1Q3DIJ5"/>
<gene>
    <name evidence="2" type="ORF">CFOL_v3_35633</name>
</gene>
<dbReference type="GO" id="GO:0020037">
    <property type="term" value="F:heme binding"/>
    <property type="evidence" value="ECO:0007669"/>
    <property type="project" value="InterPro"/>
</dbReference>
<keyword evidence="1" id="KW-0408">Iron</keyword>
<dbReference type="InterPro" id="IPR036396">
    <property type="entry name" value="Cyt_P450_sf"/>
</dbReference>
<dbReference type="Gene3D" id="1.10.630.10">
    <property type="entry name" value="Cytochrome P450"/>
    <property type="match status" value="1"/>
</dbReference>
<dbReference type="GO" id="GO:0004497">
    <property type="term" value="F:monooxygenase activity"/>
    <property type="evidence" value="ECO:0007669"/>
    <property type="project" value="InterPro"/>
</dbReference>
<comment type="caution">
    <text evidence="2">The sequence shown here is derived from an EMBL/GenBank/DDBJ whole genome shotgun (WGS) entry which is preliminary data.</text>
</comment>
<dbReference type="InterPro" id="IPR002401">
    <property type="entry name" value="Cyt_P450_E_grp-I"/>
</dbReference>
<evidence type="ECO:0000313" key="3">
    <source>
        <dbReference type="Proteomes" id="UP000187406"/>
    </source>
</evidence>
<proteinExistence type="predicted"/>
<keyword evidence="3" id="KW-1185">Reference proteome</keyword>
<evidence type="ECO:0000256" key="1">
    <source>
        <dbReference type="PIRSR" id="PIRSR602401-1"/>
    </source>
</evidence>
<protein>
    <submittedName>
        <fullName evidence="2">p450 domain-containing protein</fullName>
    </submittedName>
</protein>
<reference evidence="3" key="1">
    <citation type="submission" date="2016-04" db="EMBL/GenBank/DDBJ databases">
        <title>Cephalotus genome sequencing.</title>
        <authorList>
            <person name="Fukushima K."/>
            <person name="Hasebe M."/>
            <person name="Fang X."/>
        </authorList>
    </citation>
    <scope>NUCLEOTIDE SEQUENCE [LARGE SCALE GENOMIC DNA]</scope>
    <source>
        <strain evidence="3">cv. St1</strain>
    </source>
</reference>
<dbReference type="Pfam" id="PF00067">
    <property type="entry name" value="p450"/>
    <property type="match status" value="1"/>
</dbReference>
<dbReference type="OrthoDB" id="6764281at2759"/>
<dbReference type="EMBL" id="BDDD01009229">
    <property type="protein sequence ID" value="GAV92252.1"/>
    <property type="molecule type" value="Genomic_DNA"/>
</dbReference>
<dbReference type="SUPFAM" id="SSF48264">
    <property type="entry name" value="Cytochrome P450"/>
    <property type="match status" value="1"/>
</dbReference>
<feature type="binding site" description="axial binding residue" evidence="1">
    <location>
        <position position="91"/>
    </location>
    <ligand>
        <name>heme</name>
        <dbReference type="ChEBI" id="CHEBI:30413"/>
    </ligand>
    <ligandPart>
        <name>Fe</name>
        <dbReference type="ChEBI" id="CHEBI:18248"/>
    </ligandPart>
</feature>
<organism evidence="2 3">
    <name type="scientific">Cephalotus follicularis</name>
    <name type="common">Albany pitcher plant</name>
    <dbReference type="NCBI Taxonomy" id="3775"/>
    <lineage>
        <taxon>Eukaryota</taxon>
        <taxon>Viridiplantae</taxon>
        <taxon>Streptophyta</taxon>
        <taxon>Embryophyta</taxon>
        <taxon>Tracheophyta</taxon>
        <taxon>Spermatophyta</taxon>
        <taxon>Magnoliopsida</taxon>
        <taxon>eudicotyledons</taxon>
        <taxon>Gunneridae</taxon>
        <taxon>Pentapetalae</taxon>
        <taxon>rosids</taxon>
        <taxon>fabids</taxon>
        <taxon>Oxalidales</taxon>
        <taxon>Cephalotaceae</taxon>
        <taxon>Cephalotus</taxon>
    </lineage>
</organism>
<accession>A0A1Q3DIJ5</accession>
<dbReference type="PRINTS" id="PR00463">
    <property type="entry name" value="EP450I"/>
</dbReference>
<dbReference type="AlphaFoldDB" id="A0A1Q3DIJ5"/>
<dbReference type="GO" id="GO:0005506">
    <property type="term" value="F:iron ion binding"/>
    <property type="evidence" value="ECO:0007669"/>
    <property type="project" value="InterPro"/>
</dbReference>
<keyword evidence="1" id="KW-0479">Metal-binding</keyword>
<dbReference type="InterPro" id="IPR001128">
    <property type="entry name" value="Cyt_P450"/>
</dbReference>
<dbReference type="PANTHER" id="PTHR47951:SF7">
    <property type="entry name" value="FLAVONOID 3',5'-HYDROXYLASE-LIKE ISOFORM X1"/>
    <property type="match status" value="1"/>
</dbReference>
<dbReference type="GO" id="GO:0016705">
    <property type="term" value="F:oxidoreductase activity, acting on paired donors, with incorporation or reduction of molecular oxygen"/>
    <property type="evidence" value="ECO:0007669"/>
    <property type="project" value="InterPro"/>
</dbReference>
<dbReference type="InParanoid" id="A0A1Q3DIJ5"/>
<keyword evidence="1" id="KW-0349">Heme</keyword>